<evidence type="ECO:0000256" key="1">
    <source>
        <dbReference type="SAM" id="Coils"/>
    </source>
</evidence>
<gene>
    <name evidence="3" type="ORF">N0V93_001464</name>
</gene>
<feature type="compositionally biased region" description="Polar residues" evidence="2">
    <location>
        <begin position="857"/>
        <end position="873"/>
    </location>
</feature>
<accession>A0A9W8Z400</accession>
<name>A0A9W8Z400_9PEZI</name>
<feature type="region of interest" description="Disordered" evidence="2">
    <location>
        <begin position="163"/>
        <end position="257"/>
    </location>
</feature>
<evidence type="ECO:0000313" key="4">
    <source>
        <dbReference type="Proteomes" id="UP001140453"/>
    </source>
</evidence>
<feature type="region of interest" description="Disordered" evidence="2">
    <location>
        <begin position="805"/>
        <end position="876"/>
    </location>
</feature>
<dbReference type="OrthoDB" id="3438840at2759"/>
<feature type="region of interest" description="Disordered" evidence="2">
    <location>
        <begin position="1"/>
        <end position="67"/>
    </location>
</feature>
<feature type="region of interest" description="Disordered" evidence="2">
    <location>
        <begin position="107"/>
        <end position="126"/>
    </location>
</feature>
<feature type="compositionally biased region" description="Polar residues" evidence="2">
    <location>
        <begin position="17"/>
        <end position="29"/>
    </location>
</feature>
<feature type="region of interest" description="Disordered" evidence="2">
    <location>
        <begin position="568"/>
        <end position="587"/>
    </location>
</feature>
<feature type="compositionally biased region" description="Basic and acidic residues" evidence="2">
    <location>
        <begin position="568"/>
        <end position="579"/>
    </location>
</feature>
<dbReference type="Proteomes" id="UP001140453">
    <property type="component" value="Unassembled WGS sequence"/>
</dbReference>
<proteinExistence type="predicted"/>
<feature type="region of interest" description="Disordered" evidence="2">
    <location>
        <begin position="492"/>
        <end position="512"/>
    </location>
</feature>
<feature type="compositionally biased region" description="Polar residues" evidence="2">
    <location>
        <begin position="49"/>
        <end position="67"/>
    </location>
</feature>
<dbReference type="AlphaFoldDB" id="A0A9W8Z400"/>
<organism evidence="3 4">
    <name type="scientific">Gnomoniopsis smithogilvyi</name>
    <dbReference type="NCBI Taxonomy" id="1191159"/>
    <lineage>
        <taxon>Eukaryota</taxon>
        <taxon>Fungi</taxon>
        <taxon>Dikarya</taxon>
        <taxon>Ascomycota</taxon>
        <taxon>Pezizomycotina</taxon>
        <taxon>Sordariomycetes</taxon>
        <taxon>Sordariomycetidae</taxon>
        <taxon>Diaporthales</taxon>
        <taxon>Gnomoniaceae</taxon>
        <taxon>Gnomoniopsis</taxon>
    </lineage>
</organism>
<feature type="compositionally biased region" description="Polar residues" evidence="2">
    <location>
        <begin position="815"/>
        <end position="827"/>
    </location>
</feature>
<evidence type="ECO:0000256" key="2">
    <source>
        <dbReference type="SAM" id="MobiDB-lite"/>
    </source>
</evidence>
<keyword evidence="1" id="KW-0175">Coiled coil</keyword>
<feature type="compositionally biased region" description="Acidic residues" evidence="2">
    <location>
        <begin position="731"/>
        <end position="745"/>
    </location>
</feature>
<feature type="compositionally biased region" description="Low complexity" evidence="2">
    <location>
        <begin position="836"/>
        <end position="849"/>
    </location>
</feature>
<comment type="caution">
    <text evidence="3">The sequence shown here is derived from an EMBL/GenBank/DDBJ whole genome shotgun (WGS) entry which is preliminary data.</text>
</comment>
<reference evidence="3" key="1">
    <citation type="submission" date="2022-10" db="EMBL/GenBank/DDBJ databases">
        <title>Tapping the CABI collections for fungal endophytes: first genome assemblies for Collariella, Neodidymelliopsis, Ascochyta clinopodiicola, Didymella pomorum, Didymosphaeria variabile, Neocosmospora piperis and Neocucurbitaria cava.</title>
        <authorList>
            <person name="Hill R."/>
        </authorList>
    </citation>
    <scope>NUCLEOTIDE SEQUENCE</scope>
    <source>
        <strain evidence="3">IMI 355082</strain>
    </source>
</reference>
<evidence type="ECO:0000313" key="3">
    <source>
        <dbReference type="EMBL" id="KAJ4397240.1"/>
    </source>
</evidence>
<feature type="region of interest" description="Disordered" evidence="2">
    <location>
        <begin position="651"/>
        <end position="770"/>
    </location>
</feature>
<dbReference type="EMBL" id="JAPEVB010000001">
    <property type="protein sequence ID" value="KAJ4397240.1"/>
    <property type="molecule type" value="Genomic_DNA"/>
</dbReference>
<keyword evidence="4" id="KW-1185">Reference proteome</keyword>
<feature type="coiled-coil region" evidence="1">
    <location>
        <begin position="258"/>
        <end position="285"/>
    </location>
</feature>
<sequence length="959" mass="103566">MATTESAVPFASPAPRQHSSLPASPTLTNPDMILPDYDRSPSPVGYSDPMQSTWSSTKSGQAPDQNSIYSSQSRQYNAYTIVNNANPITPIIYGNGTMLSDIGEVTEAESTPGKPSPPRHRYPINTSAVPASGLKVVEDSEVDAALRSSPTIGKTGIIEKTSTLSNLRKRAKAAQRERRSSSDSNSTITDHDHIPNPPVFADFDDTVSVGESVFQGDDEESLASSYVDDSSLADGPPALSSGMNPRDSGQRYSTAQLSKRAEQILANAKKRLTHMEDNLSRARSSLLVANSYSPTTSSPSPPIIRASTALMMSTSGQISPASGHHRTGSDNALRIGIPVKVYPQRSSSVLGISPGPRHPGLTVSRSADQLNGHFNRQRASYIMRDASLEPLGEDDISHPYRRSEINPKFRYSSLTSPTFGLPAEKGLSRSASTSHMRDIKDQVNDLKGKISSLREQARADSLKRSSLQSLRTPSPFTHSKIGQWYTSVVEKSEQAPENENMARPSWSGDSAGEDSFWDGDLETQHQANFVEKPSGDDAGTYVNGLESQDDELEQFSPDPFEYDIARGARDDSDDMHTENGDAEEDGVMVEEPEFEDAEVVDNEDDAVSESGDSIYHESVQHVLSHEDREDAFDYEHFFLHSAMGTISQRLARRGSDASFTSEDSVETTRGPIVESEDEDQGKPPSMTRRGSETSISTMDTFATAEEGLSSRQASLDLNREETEMPAAAEEVVADEDDEAADEVEPEAFPVLPTSSIAFGRPETPPTAKRATFAGIGSPLYTAASPGPGGTRLDSLYSAIRRPMSSTAMTRPHAPSVSSFESTGTTRSFPLVNRPASKSSGSSGVPTSEGRASDSDSKTASSLLASPRASQHSGAINEEKIHSISLHSTSSSTSLMEKNGTTAVLETLPRDDQFLVEKLVASLGRCVLGLTENSKTSTEARMYRRRVDAARRILEGLDDV</sequence>
<protein>
    <submittedName>
        <fullName evidence="3">Uncharacterized protein</fullName>
    </submittedName>
</protein>